<organism evidence="1 2">
    <name type="scientific">Polarella glacialis</name>
    <name type="common">Dinoflagellate</name>
    <dbReference type="NCBI Taxonomy" id="89957"/>
    <lineage>
        <taxon>Eukaryota</taxon>
        <taxon>Sar</taxon>
        <taxon>Alveolata</taxon>
        <taxon>Dinophyceae</taxon>
        <taxon>Suessiales</taxon>
        <taxon>Suessiaceae</taxon>
        <taxon>Polarella</taxon>
    </lineage>
</organism>
<dbReference type="EMBL" id="CAJNNV010006992">
    <property type="protein sequence ID" value="CAE8594362.1"/>
    <property type="molecule type" value="Genomic_DNA"/>
</dbReference>
<reference evidence="1" key="1">
    <citation type="submission" date="2021-02" db="EMBL/GenBank/DDBJ databases">
        <authorList>
            <person name="Dougan E. K."/>
            <person name="Rhodes N."/>
            <person name="Thang M."/>
            <person name="Chan C."/>
        </authorList>
    </citation>
    <scope>NUCLEOTIDE SEQUENCE</scope>
</reference>
<proteinExistence type="predicted"/>
<dbReference type="AlphaFoldDB" id="A0A813E2C1"/>
<protein>
    <submittedName>
        <fullName evidence="1">Uncharacterized protein</fullName>
    </submittedName>
</protein>
<comment type="caution">
    <text evidence="1">The sequence shown here is derived from an EMBL/GenBank/DDBJ whole genome shotgun (WGS) entry which is preliminary data.</text>
</comment>
<evidence type="ECO:0000313" key="1">
    <source>
        <dbReference type="EMBL" id="CAE8594362.1"/>
    </source>
</evidence>
<dbReference type="Proteomes" id="UP000654075">
    <property type="component" value="Unassembled WGS sequence"/>
</dbReference>
<gene>
    <name evidence="1" type="ORF">PGLA1383_LOCUS12918</name>
</gene>
<sequence>MCTTVPAAVPSAVTSPLHCGAVLYWKYAIQLLANCSTHPKWFEMFHELQLCHARLSYPKAPALHFQTLLAGYAQPSANLAAITSQGSAACQTGDDGGEPSSKPW</sequence>
<name>A0A813E2C1_POLGL</name>
<accession>A0A813E2C1</accession>
<keyword evidence="2" id="KW-1185">Reference proteome</keyword>
<evidence type="ECO:0000313" key="2">
    <source>
        <dbReference type="Proteomes" id="UP000654075"/>
    </source>
</evidence>